<dbReference type="SUPFAM" id="SSF52151">
    <property type="entry name" value="FabD/lysophospholipase-like"/>
    <property type="match status" value="1"/>
</dbReference>
<dbReference type="FunFam" id="3.40.1090.10:FF:000010">
    <property type="entry name" value="Lysophospholipase"/>
    <property type="match status" value="1"/>
</dbReference>
<dbReference type="OrthoDB" id="4084751at2759"/>
<organism evidence="11 12">
    <name type="scientific">Maudiozyma exigua</name>
    <name type="common">Yeast</name>
    <name type="synonym">Kazachstania exigua</name>
    <dbReference type="NCBI Taxonomy" id="34358"/>
    <lineage>
        <taxon>Eukaryota</taxon>
        <taxon>Fungi</taxon>
        <taxon>Dikarya</taxon>
        <taxon>Ascomycota</taxon>
        <taxon>Saccharomycotina</taxon>
        <taxon>Saccharomycetes</taxon>
        <taxon>Saccharomycetales</taxon>
        <taxon>Saccharomycetaceae</taxon>
        <taxon>Maudiozyma</taxon>
    </lineage>
</organism>
<dbReference type="AlphaFoldDB" id="A0A9P6VVI6"/>
<dbReference type="GO" id="GO:0005829">
    <property type="term" value="C:cytosol"/>
    <property type="evidence" value="ECO:0007669"/>
    <property type="project" value="TreeGrafter"/>
</dbReference>
<keyword evidence="3 9" id="KW-0732">Signal</keyword>
<sequence length="679" mass="74182">MLLKDLVFYTSLVSLVEVTNAWSPTNGYAPATVNCNSNITLTRNATDLSESESNWLAKKDVLTKEALQSFLTRSSQNFTDKSILDSLFKNSNISDIPRVGIAASGGGYRAMFGGAGMLAAMDNRTVGANEHGLGGLLQGATYLSALSGGSWMTSTIVFNNWTSVQDILYQMSDSNNSIWNTAQSPFTPGGTNSTITTERYRNITTAIDEKRDAGFPVSLADVWGLAFAYSFFPSLPQGGVGYTWSTLQEIEQFTSAEMPFVMELAKVQKADGQLVDLTSPTIEINPFEIGSWDPSINSFSQVKYLGTNVTNGIPEVKGKCVEGFDNVDFFFGTSSNLIEYIDAANVTSYKFLINELASIFLGNQSKSSTRDQALYSPNPFKGTDFYDKSNGTVSEYVTDEELLMIDGGSDGQTIPFTPLLKKERNVDVVFALDFSSDGTDSFPNGLSLVRTYERQFLDIGKYEAFPYVPSTEVFVDLGLNKHPVFFGCNSTNLTDLAFIPPLVVYLPNSEYSYASNVSTYQQSFDLTERKDLIQNSFEAATMGNMTKDPEFLSCVGCAVMRRKQEQQNLTWPDECSKCFSRYCWDGSLTKSNFVVGNITAETSANATSTNATSINGTSSISRNNLTTSVSSVVRSASATVSSSASNSSSTTRSKNFGNNLNVNNSFLLFAFMNIFLSMI</sequence>
<dbReference type="Pfam" id="PF01735">
    <property type="entry name" value="PLA2_B"/>
    <property type="match status" value="1"/>
</dbReference>
<keyword evidence="5 8" id="KW-0442">Lipid degradation</keyword>
<comment type="catalytic activity">
    <reaction evidence="9">
        <text>a 1-acyl-sn-glycero-3-phosphocholine + H2O = sn-glycerol 3-phosphocholine + a fatty acid + H(+)</text>
        <dbReference type="Rhea" id="RHEA:15177"/>
        <dbReference type="ChEBI" id="CHEBI:15377"/>
        <dbReference type="ChEBI" id="CHEBI:15378"/>
        <dbReference type="ChEBI" id="CHEBI:16870"/>
        <dbReference type="ChEBI" id="CHEBI:28868"/>
        <dbReference type="ChEBI" id="CHEBI:58168"/>
        <dbReference type="EC" id="3.1.1.5"/>
    </reaction>
</comment>
<evidence type="ECO:0000256" key="2">
    <source>
        <dbReference type="ARBA" id="ARBA00013274"/>
    </source>
</evidence>
<keyword evidence="12" id="KW-1185">Reference proteome</keyword>
<evidence type="ECO:0000313" key="12">
    <source>
        <dbReference type="Proteomes" id="UP000750334"/>
    </source>
</evidence>
<dbReference type="Proteomes" id="UP000750334">
    <property type="component" value="Unassembled WGS sequence"/>
</dbReference>
<dbReference type="GO" id="GO:0005783">
    <property type="term" value="C:endoplasmic reticulum"/>
    <property type="evidence" value="ECO:0007669"/>
    <property type="project" value="TreeGrafter"/>
</dbReference>
<evidence type="ECO:0000256" key="1">
    <source>
        <dbReference type="ARBA" id="ARBA00008780"/>
    </source>
</evidence>
<dbReference type="InterPro" id="IPR002642">
    <property type="entry name" value="LysoPLipase_cat_dom"/>
</dbReference>
<evidence type="ECO:0000256" key="8">
    <source>
        <dbReference type="PROSITE-ProRule" id="PRU00555"/>
    </source>
</evidence>
<evidence type="ECO:0000313" key="11">
    <source>
        <dbReference type="EMBL" id="KAG0656125.1"/>
    </source>
</evidence>
<protein>
    <recommendedName>
        <fullName evidence="2 9">Lysophospholipase</fullName>
        <ecNumber evidence="2 9">3.1.1.5</ecNumber>
    </recommendedName>
</protein>
<keyword evidence="4 8" id="KW-0378">Hydrolase</keyword>
<comment type="caution">
    <text evidence="11">The sequence shown here is derived from an EMBL/GenBank/DDBJ whole genome shotgun (WGS) entry which is preliminary data.</text>
</comment>
<dbReference type="EMBL" id="PUHR01000269">
    <property type="protein sequence ID" value="KAG0656125.1"/>
    <property type="molecule type" value="Genomic_DNA"/>
</dbReference>
<dbReference type="EC" id="3.1.1.5" evidence="2 9"/>
<dbReference type="GO" id="GO:0004622">
    <property type="term" value="F:phosphatidylcholine lysophospholipase activity"/>
    <property type="evidence" value="ECO:0007669"/>
    <property type="project" value="UniProtKB-EC"/>
</dbReference>
<feature type="domain" description="PLA2c" evidence="10">
    <location>
        <begin position="34"/>
        <end position="589"/>
    </location>
</feature>
<comment type="similarity">
    <text evidence="1 9">Belongs to the lysophospholipase family.</text>
</comment>
<dbReference type="PANTHER" id="PTHR10728:SF33">
    <property type="entry name" value="LYSOPHOSPHOLIPASE 1-RELATED"/>
    <property type="match status" value="1"/>
</dbReference>
<keyword evidence="7" id="KW-0325">Glycoprotein</keyword>
<accession>A0A9P6VVI6</accession>
<keyword evidence="6 8" id="KW-0443">Lipid metabolism</keyword>
<proteinExistence type="inferred from homology"/>
<evidence type="ECO:0000256" key="9">
    <source>
        <dbReference type="RuleBase" id="RU362103"/>
    </source>
</evidence>
<dbReference type="GO" id="GO:0004623">
    <property type="term" value="F:phospholipase A2 activity"/>
    <property type="evidence" value="ECO:0007669"/>
    <property type="project" value="TreeGrafter"/>
</dbReference>
<dbReference type="Gene3D" id="3.40.1090.10">
    <property type="entry name" value="Cytosolic phospholipase A2 catalytic domain"/>
    <property type="match status" value="1"/>
</dbReference>
<gene>
    <name evidence="11" type="primary">PLB1_5</name>
    <name evidence="11" type="ORF">C6P45_002763</name>
</gene>
<dbReference type="GO" id="GO:0005886">
    <property type="term" value="C:plasma membrane"/>
    <property type="evidence" value="ECO:0007669"/>
    <property type="project" value="TreeGrafter"/>
</dbReference>
<dbReference type="GO" id="GO:0046475">
    <property type="term" value="P:glycerophospholipid catabolic process"/>
    <property type="evidence" value="ECO:0007669"/>
    <property type="project" value="TreeGrafter"/>
</dbReference>
<name>A0A9P6VVI6_MAUEX</name>
<reference evidence="11 12" key="1">
    <citation type="submission" date="2020-11" db="EMBL/GenBank/DDBJ databases">
        <title>Kefir isolates.</title>
        <authorList>
            <person name="Marcisauskas S."/>
            <person name="Kim Y."/>
            <person name="Blasche S."/>
        </authorList>
    </citation>
    <scope>NUCLEOTIDE SEQUENCE [LARGE SCALE GENOMIC DNA]</scope>
    <source>
        <strain evidence="11 12">OG2</strain>
    </source>
</reference>
<evidence type="ECO:0000256" key="4">
    <source>
        <dbReference type="ARBA" id="ARBA00022801"/>
    </source>
</evidence>
<dbReference type="InterPro" id="IPR016035">
    <property type="entry name" value="Acyl_Trfase/lysoPLipase"/>
</dbReference>
<evidence type="ECO:0000256" key="6">
    <source>
        <dbReference type="ARBA" id="ARBA00023098"/>
    </source>
</evidence>
<feature type="chain" id="PRO_5040537524" description="Lysophospholipase" evidence="9">
    <location>
        <begin position="22"/>
        <end position="679"/>
    </location>
</feature>
<evidence type="ECO:0000256" key="7">
    <source>
        <dbReference type="ARBA" id="ARBA00023180"/>
    </source>
</evidence>
<evidence type="ECO:0000256" key="3">
    <source>
        <dbReference type="ARBA" id="ARBA00022729"/>
    </source>
</evidence>
<dbReference type="SMART" id="SM00022">
    <property type="entry name" value="PLAc"/>
    <property type="match status" value="1"/>
</dbReference>
<evidence type="ECO:0000256" key="5">
    <source>
        <dbReference type="ARBA" id="ARBA00022963"/>
    </source>
</evidence>
<feature type="signal peptide" evidence="9">
    <location>
        <begin position="1"/>
        <end position="21"/>
    </location>
</feature>
<dbReference type="GO" id="GO:0005576">
    <property type="term" value="C:extracellular region"/>
    <property type="evidence" value="ECO:0007669"/>
    <property type="project" value="TreeGrafter"/>
</dbReference>
<evidence type="ECO:0000259" key="10">
    <source>
        <dbReference type="PROSITE" id="PS51210"/>
    </source>
</evidence>
<dbReference type="PANTHER" id="PTHR10728">
    <property type="entry name" value="CYTOSOLIC PHOSPHOLIPASE A2"/>
    <property type="match status" value="1"/>
</dbReference>
<dbReference type="PROSITE" id="PS51210">
    <property type="entry name" value="PLA2C"/>
    <property type="match status" value="1"/>
</dbReference>